<dbReference type="PANTHER" id="PTHR42923">
    <property type="entry name" value="PROTOPORPHYRINOGEN OXIDASE"/>
    <property type="match status" value="1"/>
</dbReference>
<dbReference type="NCBIfam" id="TIGR00562">
    <property type="entry name" value="proto_IX_ox"/>
    <property type="match status" value="1"/>
</dbReference>
<sequence>MRSTPRDTSGSALPRHVAVVGGGIAGLAAAHALCRDGGGRIRVTVLEGAARLGGKLSATSIAGVPVDEGAESMLARRPEGLRLAREVGLGAELQPPTTAKAAIWTRGALRPMPQGQVMGVPGDLASLAASGVLSAAGLARVPVDHALPPHPYEDDVTVGDYVAARVGREVVDRLVEPLLGGVYAGNSHAISLAAAVPQLLPIARAGGSLLAGVRDLLDKAPHPAQAGPVFAGIAGGIGRLPGAVADAVTASGHGTVRTGATVREIRRTPDGWQLVIGDTRSPELLDADAVVVALPAAPAGRLLAPHSHVAAVELGSIEYAGMAIVTLAFRRADLTEVPSGSGFLVPPVDGRRIKASTFASNKWGWIEAADPDVFVLRTSLGRAGEAEALHRDDADLVADSLADLHDAIGLTAEPADSLVTRWGGGLPQYAIGHRGRVACVQDAVERLPGLAVCGAAYDGVGIPACIASADRAAAAVRTYFGIDAGPAPAPAAAGLGHFGPAADQGEGASV</sequence>
<comment type="cofactor">
    <cofactor evidence="2 12">
        <name>FAD</name>
        <dbReference type="ChEBI" id="CHEBI:57692"/>
    </cofactor>
</comment>
<evidence type="ECO:0000256" key="2">
    <source>
        <dbReference type="ARBA" id="ARBA00001974"/>
    </source>
</evidence>
<dbReference type="InterPro" id="IPR036188">
    <property type="entry name" value="FAD/NAD-bd_sf"/>
</dbReference>
<evidence type="ECO:0000256" key="7">
    <source>
        <dbReference type="ARBA" id="ARBA00019046"/>
    </source>
</evidence>
<name>A0ABP9H182_9ACTN</name>
<dbReference type="Gene3D" id="1.10.3110.10">
    <property type="entry name" value="protoporphyrinogen ix oxidase, domain 3"/>
    <property type="match status" value="1"/>
</dbReference>
<feature type="domain" description="Amine oxidase" evidence="13">
    <location>
        <begin position="24"/>
        <end position="476"/>
    </location>
</feature>
<proteinExistence type="inferred from homology"/>
<comment type="function">
    <text evidence="3 12">Involved in coproporphyrin-dependent heme b biosynthesis. Catalyzes the oxidation of coproporphyrinogen III to coproporphyrin III.</text>
</comment>
<keyword evidence="8 12" id="KW-0285">Flavoprotein</keyword>
<keyword evidence="15" id="KW-1185">Reference proteome</keyword>
<comment type="subcellular location">
    <subcellularLocation>
        <location evidence="12">Cytoplasm</location>
    </subcellularLocation>
</comment>
<gene>
    <name evidence="14" type="primary">hemG</name>
    <name evidence="14" type="ORF">GCM10023205_22830</name>
</gene>
<evidence type="ECO:0000256" key="1">
    <source>
        <dbReference type="ARBA" id="ARBA00001755"/>
    </source>
</evidence>
<evidence type="ECO:0000256" key="11">
    <source>
        <dbReference type="ARBA" id="ARBA00023133"/>
    </source>
</evidence>
<evidence type="ECO:0000256" key="9">
    <source>
        <dbReference type="ARBA" id="ARBA00022827"/>
    </source>
</evidence>
<dbReference type="Gene3D" id="3.50.50.60">
    <property type="entry name" value="FAD/NAD(P)-binding domain"/>
    <property type="match status" value="1"/>
</dbReference>
<dbReference type="Proteomes" id="UP001500466">
    <property type="component" value="Unassembled WGS sequence"/>
</dbReference>
<evidence type="ECO:0000256" key="8">
    <source>
        <dbReference type="ARBA" id="ARBA00022630"/>
    </source>
</evidence>
<keyword evidence="12" id="KW-0963">Cytoplasm</keyword>
<evidence type="ECO:0000256" key="4">
    <source>
        <dbReference type="ARBA" id="ARBA00004744"/>
    </source>
</evidence>
<dbReference type="SUPFAM" id="SSF54373">
    <property type="entry name" value="FAD-linked reductases, C-terminal domain"/>
    <property type="match status" value="1"/>
</dbReference>
<dbReference type="SUPFAM" id="SSF51905">
    <property type="entry name" value="FAD/NAD(P)-binding domain"/>
    <property type="match status" value="1"/>
</dbReference>
<dbReference type="InterPro" id="IPR050464">
    <property type="entry name" value="Zeta_carotene_desat/Oxidored"/>
</dbReference>
<keyword evidence="9 12" id="KW-0274">FAD</keyword>
<evidence type="ECO:0000256" key="3">
    <source>
        <dbReference type="ARBA" id="ARBA00002185"/>
    </source>
</evidence>
<reference evidence="15" key="1">
    <citation type="journal article" date="2019" name="Int. J. Syst. Evol. Microbiol.">
        <title>The Global Catalogue of Microorganisms (GCM) 10K type strain sequencing project: providing services to taxonomists for standard genome sequencing and annotation.</title>
        <authorList>
            <consortium name="The Broad Institute Genomics Platform"/>
            <consortium name="The Broad Institute Genome Sequencing Center for Infectious Disease"/>
            <person name="Wu L."/>
            <person name="Ma J."/>
        </authorList>
    </citation>
    <scope>NUCLEOTIDE SEQUENCE [LARGE SCALE GENOMIC DNA]</scope>
    <source>
        <strain evidence="15">JCM 17986</strain>
    </source>
</reference>
<dbReference type="EC" id="1.3.3.15" evidence="6 12"/>
<dbReference type="InterPro" id="IPR002937">
    <property type="entry name" value="Amino_oxidase"/>
</dbReference>
<evidence type="ECO:0000313" key="15">
    <source>
        <dbReference type="Proteomes" id="UP001500466"/>
    </source>
</evidence>
<keyword evidence="10 12" id="KW-0560">Oxidoreductase</keyword>
<dbReference type="InterPro" id="IPR004572">
    <property type="entry name" value="Protoporphyrinogen_oxidase"/>
</dbReference>
<evidence type="ECO:0000256" key="10">
    <source>
        <dbReference type="ARBA" id="ARBA00023002"/>
    </source>
</evidence>
<dbReference type="PANTHER" id="PTHR42923:SF3">
    <property type="entry name" value="PROTOPORPHYRINOGEN OXIDASE"/>
    <property type="match status" value="1"/>
</dbReference>
<dbReference type="RefSeq" id="WP_345675269.1">
    <property type="nucleotide sequence ID" value="NZ_BAABHS010000007.1"/>
</dbReference>
<accession>A0ABP9H182</accession>
<evidence type="ECO:0000256" key="6">
    <source>
        <dbReference type="ARBA" id="ARBA00012402"/>
    </source>
</evidence>
<evidence type="ECO:0000313" key="14">
    <source>
        <dbReference type="EMBL" id="GAA4959370.1"/>
    </source>
</evidence>
<dbReference type="Pfam" id="PF01593">
    <property type="entry name" value="Amino_oxidase"/>
    <property type="match status" value="1"/>
</dbReference>
<comment type="catalytic activity">
    <reaction evidence="1">
        <text>coproporphyrinogen III + 3 O2 = coproporphyrin III + 3 H2O2</text>
        <dbReference type="Rhea" id="RHEA:43436"/>
        <dbReference type="ChEBI" id="CHEBI:15379"/>
        <dbReference type="ChEBI" id="CHEBI:16240"/>
        <dbReference type="ChEBI" id="CHEBI:57309"/>
        <dbReference type="ChEBI" id="CHEBI:131725"/>
        <dbReference type="EC" id="1.3.3.15"/>
    </reaction>
    <physiologicalReaction direction="left-to-right" evidence="1">
        <dbReference type="Rhea" id="RHEA:43437"/>
    </physiologicalReaction>
</comment>
<evidence type="ECO:0000256" key="5">
    <source>
        <dbReference type="ARBA" id="ARBA00008310"/>
    </source>
</evidence>
<keyword evidence="11 12" id="KW-0350">Heme biosynthesis</keyword>
<evidence type="ECO:0000256" key="12">
    <source>
        <dbReference type="RuleBase" id="RU364052"/>
    </source>
</evidence>
<organism evidence="14 15">
    <name type="scientific">Yinghuangia aomiensis</name>
    <dbReference type="NCBI Taxonomy" id="676205"/>
    <lineage>
        <taxon>Bacteria</taxon>
        <taxon>Bacillati</taxon>
        <taxon>Actinomycetota</taxon>
        <taxon>Actinomycetes</taxon>
        <taxon>Kitasatosporales</taxon>
        <taxon>Streptomycetaceae</taxon>
        <taxon>Yinghuangia</taxon>
    </lineage>
</organism>
<protein>
    <recommendedName>
        <fullName evidence="7 12">Coproporphyrinogen III oxidase</fullName>
        <ecNumber evidence="6 12">1.3.3.15</ecNumber>
    </recommendedName>
</protein>
<dbReference type="EMBL" id="BAABHS010000007">
    <property type="protein sequence ID" value="GAA4959370.1"/>
    <property type="molecule type" value="Genomic_DNA"/>
</dbReference>
<comment type="caution">
    <text evidence="14">The sequence shown here is derived from an EMBL/GenBank/DDBJ whole genome shotgun (WGS) entry which is preliminary data.</text>
</comment>
<comment type="similarity">
    <text evidence="5 12">Belongs to the protoporphyrinogen/coproporphyrinogen oxidase family. Coproporphyrinogen III oxidase subfamily.</text>
</comment>
<comment type="pathway">
    <text evidence="4 12">Porphyrin-containing compound metabolism; protoheme biosynthesis.</text>
</comment>
<evidence type="ECO:0000259" key="13">
    <source>
        <dbReference type="Pfam" id="PF01593"/>
    </source>
</evidence>
<dbReference type="Gene3D" id="3.90.660.20">
    <property type="entry name" value="Protoporphyrinogen oxidase, mitochondrial, domain 2"/>
    <property type="match status" value="1"/>
</dbReference>